<name>A0A8J3AID8_9BACI</name>
<sequence>MPTFLGAIVIQTNAGNINTGDLNNISPKSATKAYNGSGSGNTGFIPATFNGASATNTIDADIADQNDVATL</sequence>
<dbReference type="Proteomes" id="UP000626244">
    <property type="component" value="Unassembled WGS sequence"/>
</dbReference>
<dbReference type="InterPro" id="IPR019618">
    <property type="entry name" value="Spore_germination_GerPA"/>
</dbReference>
<dbReference type="EMBL" id="BMHB01000001">
    <property type="protein sequence ID" value="GGI15042.1"/>
    <property type="molecule type" value="Genomic_DNA"/>
</dbReference>
<reference evidence="3" key="1">
    <citation type="journal article" date="2019" name="Int. J. Syst. Evol. Microbiol.">
        <title>The Global Catalogue of Microorganisms (GCM) 10K type strain sequencing project: providing services to taxonomists for standard genome sequencing and annotation.</title>
        <authorList>
            <consortium name="The Broad Institute Genomics Platform"/>
            <consortium name="The Broad Institute Genome Sequencing Center for Infectious Disease"/>
            <person name="Wu L."/>
            <person name="Ma J."/>
        </authorList>
    </citation>
    <scope>NUCLEOTIDE SEQUENCE [LARGE SCALE GENOMIC DNA]</scope>
    <source>
        <strain evidence="3">CGMCC 1.14993</strain>
    </source>
</reference>
<dbReference type="PANTHER" id="PTHR37808">
    <property type="entry name" value="SPORE GERMINATION PROTEIN-LIKE PROTEIN YDZR-RELATED"/>
    <property type="match status" value="1"/>
</dbReference>
<organism evidence="2 3">
    <name type="scientific">Gottfriedia solisilvae</name>
    <dbReference type="NCBI Taxonomy" id="1516104"/>
    <lineage>
        <taxon>Bacteria</taxon>
        <taxon>Bacillati</taxon>
        <taxon>Bacillota</taxon>
        <taxon>Bacilli</taxon>
        <taxon>Bacillales</taxon>
        <taxon>Bacillaceae</taxon>
        <taxon>Gottfriedia</taxon>
    </lineage>
</organism>
<dbReference type="OrthoDB" id="2476480at2"/>
<evidence type="ECO:0000256" key="1">
    <source>
        <dbReference type="ARBA" id="ARBA00008103"/>
    </source>
</evidence>
<dbReference type="RefSeq" id="WP_087999945.1">
    <property type="nucleotide sequence ID" value="NZ_BMHB01000001.1"/>
</dbReference>
<gene>
    <name evidence="2" type="primary">gerPF</name>
    <name evidence="2" type="ORF">GCM10007380_25980</name>
</gene>
<accession>A0A8J3AID8</accession>
<comment type="similarity">
    <text evidence="1">Belongs to the GerPA/GerPF family.</text>
</comment>
<dbReference type="AlphaFoldDB" id="A0A8J3AID8"/>
<evidence type="ECO:0000313" key="3">
    <source>
        <dbReference type="Proteomes" id="UP000626244"/>
    </source>
</evidence>
<comment type="caution">
    <text evidence="2">The sequence shown here is derived from an EMBL/GenBank/DDBJ whole genome shotgun (WGS) entry which is preliminary data.</text>
</comment>
<dbReference type="Pfam" id="PF10676">
    <property type="entry name" value="gerPA"/>
    <property type="match status" value="1"/>
</dbReference>
<keyword evidence="3" id="KW-1185">Reference proteome</keyword>
<proteinExistence type="inferred from homology"/>
<evidence type="ECO:0000313" key="2">
    <source>
        <dbReference type="EMBL" id="GGI15042.1"/>
    </source>
</evidence>
<dbReference type="PANTHER" id="PTHR37808:SF1">
    <property type="entry name" value="SPORE GERMINATION PROTEIN-LIKE PROTEIN YDZR"/>
    <property type="match status" value="1"/>
</dbReference>
<protein>
    <submittedName>
        <fullName evidence="2">Germination protein PF</fullName>
    </submittedName>
</protein>